<keyword evidence="2" id="KW-1185">Reference proteome</keyword>
<proteinExistence type="predicted"/>
<organism evidence="1 2">
    <name type="scientific">Thermosporothrix hazakensis</name>
    <dbReference type="NCBI Taxonomy" id="644383"/>
    <lineage>
        <taxon>Bacteria</taxon>
        <taxon>Bacillati</taxon>
        <taxon>Chloroflexota</taxon>
        <taxon>Ktedonobacteria</taxon>
        <taxon>Ktedonobacterales</taxon>
        <taxon>Thermosporotrichaceae</taxon>
        <taxon>Thermosporothrix</taxon>
    </lineage>
</organism>
<evidence type="ECO:0000313" key="2">
    <source>
        <dbReference type="Proteomes" id="UP000248806"/>
    </source>
</evidence>
<dbReference type="OrthoDB" id="6636498at2"/>
<gene>
    <name evidence="1" type="ORF">EI42_05925</name>
</gene>
<dbReference type="RefSeq" id="WP_111326151.1">
    <property type="nucleotide sequence ID" value="NZ_BIFX01000003.1"/>
</dbReference>
<dbReference type="Proteomes" id="UP000248806">
    <property type="component" value="Unassembled WGS sequence"/>
</dbReference>
<name>A0A326TV72_THEHA</name>
<comment type="caution">
    <text evidence="1">The sequence shown here is derived from an EMBL/GenBank/DDBJ whole genome shotgun (WGS) entry which is preliminary data.</text>
</comment>
<accession>A0A326TV72</accession>
<reference evidence="1 2" key="1">
    <citation type="submission" date="2018-06" db="EMBL/GenBank/DDBJ databases">
        <title>Genomic Encyclopedia of Archaeal and Bacterial Type Strains, Phase II (KMG-II): from individual species to whole genera.</title>
        <authorList>
            <person name="Goeker M."/>
        </authorList>
    </citation>
    <scope>NUCLEOTIDE SEQUENCE [LARGE SCALE GENOMIC DNA]</scope>
    <source>
        <strain evidence="1 2">ATCC BAA-1881</strain>
    </source>
</reference>
<sequence length="105" mass="12088">MKKIQIDGISEIEEIVAIFSVWSIPLFAYAQEKVKIVRQSNGKYRGIPMVKVKCKEEGKEPVWVQGQGTSVTEALENTIRLLFTAIIENEAETPEDFEWIPHYEF</sequence>
<dbReference type="AlphaFoldDB" id="A0A326TV72"/>
<protein>
    <submittedName>
        <fullName evidence="1">Uncharacterized protein</fullName>
    </submittedName>
</protein>
<dbReference type="EMBL" id="QKUF01000042">
    <property type="protein sequence ID" value="PZW20552.1"/>
    <property type="molecule type" value="Genomic_DNA"/>
</dbReference>
<evidence type="ECO:0000313" key="1">
    <source>
        <dbReference type="EMBL" id="PZW20552.1"/>
    </source>
</evidence>